<dbReference type="AlphaFoldDB" id="A0A3S5BFQ7"/>
<feature type="compositionally biased region" description="Pro residues" evidence="1">
    <location>
        <begin position="64"/>
        <end position="73"/>
    </location>
</feature>
<accession>A0A3S5BFQ7</accession>
<feature type="region of interest" description="Disordered" evidence="1">
    <location>
        <begin position="1"/>
        <end position="73"/>
    </location>
</feature>
<protein>
    <submittedName>
        <fullName evidence="2">Uncharacterized protein</fullName>
    </submittedName>
</protein>
<sequence>MARAEEEARLGIPLHSDEKEEEEFPELDDSSDNRFESSIGCQDKLDDVSDSCGITNKPKKGRDLPPPAWYEAS</sequence>
<proteinExistence type="predicted"/>
<comment type="caution">
    <text evidence="2">The sequence shown here is derived from an EMBL/GenBank/DDBJ whole genome shotgun (WGS) entry which is preliminary data.</text>
</comment>
<evidence type="ECO:0000256" key="1">
    <source>
        <dbReference type="SAM" id="MobiDB-lite"/>
    </source>
</evidence>
<dbReference type="Proteomes" id="UP000784294">
    <property type="component" value="Unassembled WGS sequence"/>
</dbReference>
<keyword evidence="3" id="KW-1185">Reference proteome</keyword>
<evidence type="ECO:0000313" key="2">
    <source>
        <dbReference type="EMBL" id="VEL43587.1"/>
    </source>
</evidence>
<gene>
    <name evidence="2" type="ORF">PXEA_LOCUS37027</name>
</gene>
<feature type="compositionally biased region" description="Acidic residues" evidence="1">
    <location>
        <begin position="19"/>
        <end position="30"/>
    </location>
</feature>
<name>A0A3S5BFQ7_9PLAT</name>
<dbReference type="EMBL" id="CAAALY010282986">
    <property type="protein sequence ID" value="VEL43587.1"/>
    <property type="molecule type" value="Genomic_DNA"/>
</dbReference>
<evidence type="ECO:0000313" key="3">
    <source>
        <dbReference type="Proteomes" id="UP000784294"/>
    </source>
</evidence>
<reference evidence="2" key="1">
    <citation type="submission" date="2018-11" db="EMBL/GenBank/DDBJ databases">
        <authorList>
            <consortium name="Pathogen Informatics"/>
        </authorList>
    </citation>
    <scope>NUCLEOTIDE SEQUENCE</scope>
</reference>
<organism evidence="2 3">
    <name type="scientific">Protopolystoma xenopodis</name>
    <dbReference type="NCBI Taxonomy" id="117903"/>
    <lineage>
        <taxon>Eukaryota</taxon>
        <taxon>Metazoa</taxon>
        <taxon>Spiralia</taxon>
        <taxon>Lophotrochozoa</taxon>
        <taxon>Platyhelminthes</taxon>
        <taxon>Monogenea</taxon>
        <taxon>Polyopisthocotylea</taxon>
        <taxon>Polystomatidea</taxon>
        <taxon>Polystomatidae</taxon>
        <taxon>Protopolystoma</taxon>
    </lineage>
</organism>